<dbReference type="Pfam" id="PF00202">
    <property type="entry name" value="Aminotran_3"/>
    <property type="match status" value="1"/>
</dbReference>
<keyword evidence="2 3" id="KW-0663">Pyridoxal phosphate</keyword>
<dbReference type="Proteomes" id="UP000481643">
    <property type="component" value="Unassembled WGS sequence"/>
</dbReference>
<dbReference type="InterPro" id="IPR005814">
    <property type="entry name" value="Aminotrans_3"/>
</dbReference>
<dbReference type="InterPro" id="IPR015422">
    <property type="entry name" value="PyrdxlP-dep_Trfase_small"/>
</dbReference>
<organism evidence="4 5">
    <name type="scientific">Brucella tritici</name>
    <dbReference type="NCBI Taxonomy" id="94626"/>
    <lineage>
        <taxon>Bacteria</taxon>
        <taxon>Pseudomonadati</taxon>
        <taxon>Pseudomonadota</taxon>
        <taxon>Alphaproteobacteria</taxon>
        <taxon>Hyphomicrobiales</taxon>
        <taxon>Brucellaceae</taxon>
        <taxon>Brucella/Ochrobactrum group</taxon>
        <taxon>Brucella</taxon>
    </lineage>
</organism>
<dbReference type="InterPro" id="IPR015424">
    <property type="entry name" value="PyrdxlP-dep_Trfase"/>
</dbReference>
<proteinExistence type="inferred from homology"/>
<evidence type="ECO:0000256" key="2">
    <source>
        <dbReference type="ARBA" id="ARBA00022898"/>
    </source>
</evidence>
<dbReference type="SUPFAM" id="SSF53383">
    <property type="entry name" value="PLP-dependent transferases"/>
    <property type="match status" value="1"/>
</dbReference>
<comment type="caution">
    <text evidence="4">The sequence shown here is derived from an EMBL/GenBank/DDBJ whole genome shotgun (WGS) entry which is preliminary data.</text>
</comment>
<dbReference type="CDD" id="cd00610">
    <property type="entry name" value="OAT_like"/>
    <property type="match status" value="1"/>
</dbReference>
<evidence type="ECO:0000256" key="3">
    <source>
        <dbReference type="RuleBase" id="RU003560"/>
    </source>
</evidence>
<evidence type="ECO:0000313" key="4">
    <source>
        <dbReference type="EMBL" id="KAB2686610.1"/>
    </source>
</evidence>
<dbReference type="PANTHER" id="PTHR43713">
    <property type="entry name" value="GLUTAMATE-1-SEMIALDEHYDE 2,1-AMINOMUTASE"/>
    <property type="match status" value="1"/>
</dbReference>
<evidence type="ECO:0000313" key="5">
    <source>
        <dbReference type="Proteomes" id="UP000481643"/>
    </source>
</evidence>
<reference evidence="4 5" key="1">
    <citation type="submission" date="2019-09" db="EMBL/GenBank/DDBJ databases">
        <title>Taxonomic organization of the family Brucellaceae based on a phylogenomic approach.</title>
        <authorList>
            <person name="Leclercq S."/>
            <person name="Cloeckaert A."/>
            <person name="Zygmunt M.S."/>
        </authorList>
    </citation>
    <scope>NUCLEOTIDE SEQUENCE [LARGE SCALE GENOMIC DNA]</scope>
    <source>
        <strain evidence="4 5">WS1830</strain>
    </source>
</reference>
<name>A0A6L3YS66_9HYPH</name>
<protein>
    <submittedName>
        <fullName evidence="4">Aspartate aminotransferase family protein</fullName>
    </submittedName>
</protein>
<accession>A0A6L3YS66</accession>
<gene>
    <name evidence="4" type="ORF">F9L08_09440</name>
</gene>
<keyword evidence="4" id="KW-0032">Aminotransferase</keyword>
<comment type="similarity">
    <text evidence="3">Belongs to the class-III pyridoxal-phosphate-dependent aminotransferase family.</text>
</comment>
<keyword evidence="4" id="KW-0808">Transferase</keyword>
<dbReference type="AlphaFoldDB" id="A0A6L3YS66"/>
<comment type="cofactor">
    <cofactor evidence="1">
        <name>pyridoxal 5'-phosphate</name>
        <dbReference type="ChEBI" id="CHEBI:597326"/>
    </cofactor>
</comment>
<dbReference type="EMBL" id="WBVX01000008">
    <property type="protein sequence ID" value="KAB2686610.1"/>
    <property type="molecule type" value="Genomic_DNA"/>
</dbReference>
<dbReference type="GO" id="GO:0008483">
    <property type="term" value="F:transaminase activity"/>
    <property type="evidence" value="ECO:0007669"/>
    <property type="project" value="UniProtKB-KW"/>
</dbReference>
<dbReference type="GO" id="GO:0030170">
    <property type="term" value="F:pyridoxal phosphate binding"/>
    <property type="evidence" value="ECO:0007669"/>
    <property type="project" value="InterPro"/>
</dbReference>
<sequence length="458" mass="49638">MCVLKAQSMIPSPRINRGDPVERTESSRLYARGLQVLPQGVSRVTIDIDPTPIYIQRGEGAYLVDVDDNRLLDLNNNFTTLIHGHGFEPVAEVVARLLRNGTCFSNPTEHEVALAELLISRIPAMEKIRFVNSGTEAVMFAIKAARAFTGRSAIVRFEGAYHGGYDWAETGQTGTYPNNGSGRNIARPGYHGAPSSLGDDVIVLQFNDKEGIVSKLEGHAHRIAGILIDPMPSRAGLFAPSQGFIEALTTFTQEHGILLIADEVLNIRQGYRGASDRYGLNPDLIATGKIIGGGFPIGAIGGRAEVMSVFEKRDGKLPVPQGGTFSANPVSMAAGLAAMNALPPDAFARLEELGDALRSRLSQIAQSRQAPYSITGAASLFRIHSKREAPTDYRASIMSPDQNLRMRELTRYFARNGVLLPFGAAASLSTPMGEKEIDLIAALFDDFLAQNPVREDHR</sequence>
<dbReference type="InterPro" id="IPR015421">
    <property type="entry name" value="PyrdxlP-dep_Trfase_major"/>
</dbReference>
<evidence type="ECO:0000256" key="1">
    <source>
        <dbReference type="ARBA" id="ARBA00001933"/>
    </source>
</evidence>
<dbReference type="Gene3D" id="3.40.640.10">
    <property type="entry name" value="Type I PLP-dependent aspartate aminotransferase-like (Major domain)"/>
    <property type="match status" value="1"/>
</dbReference>
<dbReference type="Gene3D" id="3.90.1150.10">
    <property type="entry name" value="Aspartate Aminotransferase, domain 1"/>
    <property type="match status" value="1"/>
</dbReference>
<dbReference type="PANTHER" id="PTHR43713:SF3">
    <property type="entry name" value="GLUTAMATE-1-SEMIALDEHYDE 2,1-AMINOMUTASE 1, CHLOROPLASTIC-RELATED"/>
    <property type="match status" value="1"/>
</dbReference>